<gene>
    <name evidence="1" type="ORF">E5333_00130</name>
</gene>
<name>A0A4S2G3Y8_9BACT</name>
<organism evidence="1 2">
    <name type="scientific">Muribaculum intestinale</name>
    <dbReference type="NCBI Taxonomy" id="1796646"/>
    <lineage>
        <taxon>Bacteria</taxon>
        <taxon>Pseudomonadati</taxon>
        <taxon>Bacteroidota</taxon>
        <taxon>Bacteroidia</taxon>
        <taxon>Bacteroidales</taxon>
        <taxon>Muribaculaceae</taxon>
        <taxon>Muribaculum</taxon>
    </lineage>
</organism>
<evidence type="ECO:0000313" key="2">
    <source>
        <dbReference type="Proteomes" id="UP000306630"/>
    </source>
</evidence>
<accession>A0A4S2G3Y8</accession>
<reference evidence="1 2" key="1">
    <citation type="submission" date="2019-04" db="EMBL/GenBank/DDBJ databases">
        <title>Microbes associate with the intestines of laboratory mice.</title>
        <authorList>
            <person name="Navarre W."/>
            <person name="Wong E."/>
            <person name="Huang K."/>
            <person name="Tropini C."/>
            <person name="Ng K."/>
            <person name="Yu B."/>
        </authorList>
    </citation>
    <scope>NUCLEOTIDE SEQUENCE [LARGE SCALE GENOMIC DNA]</scope>
    <source>
        <strain evidence="1 2">NM06_A21</strain>
    </source>
</reference>
<dbReference type="RefSeq" id="WP_135957236.1">
    <property type="nucleotide sequence ID" value="NZ_SRVL01000018.1"/>
</dbReference>
<protein>
    <submittedName>
        <fullName evidence="1">Uncharacterized protein</fullName>
    </submittedName>
</protein>
<sequence>MSQFSVYITPPDYLSQWLRHEYWDSESARVVFPRGSAPRAVLQALLRKAPSGFRQSDTAGLLPVEVPTFKGLNPASFNYLSPTGQKALISACKTLFQSMLANELHELFAHDIQITDIIYDFMDRHGIERTERNWETIRQMYSRMRKKNKAARS</sequence>
<proteinExistence type="predicted"/>
<dbReference type="Proteomes" id="UP000306630">
    <property type="component" value="Unassembled WGS sequence"/>
</dbReference>
<dbReference type="AlphaFoldDB" id="A0A4S2G3Y8"/>
<dbReference type="EMBL" id="SRYD01000001">
    <property type="protein sequence ID" value="TGY76700.1"/>
    <property type="molecule type" value="Genomic_DNA"/>
</dbReference>
<comment type="caution">
    <text evidence="1">The sequence shown here is derived from an EMBL/GenBank/DDBJ whole genome shotgun (WGS) entry which is preliminary data.</text>
</comment>
<evidence type="ECO:0000313" key="1">
    <source>
        <dbReference type="EMBL" id="TGY76700.1"/>
    </source>
</evidence>